<dbReference type="Gene3D" id="3.30.2320.10">
    <property type="entry name" value="hypothetical protein PF0899 domain"/>
    <property type="match status" value="1"/>
</dbReference>
<dbReference type="NCBIfam" id="TIGR01554">
    <property type="entry name" value="major_cap_HK97"/>
    <property type="match status" value="1"/>
</dbReference>
<dbReference type="Proteomes" id="UP000199495">
    <property type="component" value="Unassembled WGS sequence"/>
</dbReference>
<dbReference type="EMBL" id="FNCS01000002">
    <property type="protein sequence ID" value="SDG32512.1"/>
    <property type="molecule type" value="Genomic_DNA"/>
</dbReference>
<name>A0A1G7TBM9_9HYPH</name>
<proteinExistence type="predicted"/>
<dbReference type="InterPro" id="IPR054612">
    <property type="entry name" value="Phage_capsid-like_C"/>
</dbReference>
<dbReference type="SUPFAM" id="SSF56563">
    <property type="entry name" value="Major capsid protein gp5"/>
    <property type="match status" value="1"/>
</dbReference>
<dbReference type="AlphaFoldDB" id="A0A1G7TBM9"/>
<gene>
    <name evidence="3" type="ORF">SAMN04487974_1021</name>
</gene>
<accession>A0A1G7TBM9</accession>
<organism evidence="3 4">
    <name type="scientific">Pelagibacterium luteolum</name>
    <dbReference type="NCBI Taxonomy" id="440168"/>
    <lineage>
        <taxon>Bacteria</taxon>
        <taxon>Pseudomonadati</taxon>
        <taxon>Pseudomonadota</taxon>
        <taxon>Alphaproteobacteria</taxon>
        <taxon>Hyphomicrobiales</taxon>
        <taxon>Devosiaceae</taxon>
        <taxon>Pelagibacterium</taxon>
    </lineage>
</organism>
<protein>
    <submittedName>
        <fullName evidence="3">Phage major capsid protein, HK97 family</fullName>
    </submittedName>
</protein>
<evidence type="ECO:0000259" key="2">
    <source>
        <dbReference type="Pfam" id="PF05065"/>
    </source>
</evidence>
<evidence type="ECO:0000256" key="1">
    <source>
        <dbReference type="ARBA" id="ARBA00004328"/>
    </source>
</evidence>
<dbReference type="Pfam" id="PF05065">
    <property type="entry name" value="Phage_capsid"/>
    <property type="match status" value="1"/>
</dbReference>
<dbReference type="STRING" id="440168.SAMN04487974_1021"/>
<dbReference type="RefSeq" id="WP_244504937.1">
    <property type="nucleotide sequence ID" value="NZ_FNCS01000002.1"/>
</dbReference>
<evidence type="ECO:0000313" key="4">
    <source>
        <dbReference type="Proteomes" id="UP000199495"/>
    </source>
</evidence>
<reference evidence="3 4" key="1">
    <citation type="submission" date="2016-10" db="EMBL/GenBank/DDBJ databases">
        <authorList>
            <person name="de Groot N.N."/>
        </authorList>
    </citation>
    <scope>NUCLEOTIDE SEQUENCE [LARGE SCALE GENOMIC DNA]</scope>
    <source>
        <strain evidence="3 4">CGMCC 1.10267</strain>
    </source>
</reference>
<keyword evidence="4" id="KW-1185">Reference proteome</keyword>
<evidence type="ECO:0000313" key="3">
    <source>
        <dbReference type="EMBL" id="SDG32512.1"/>
    </source>
</evidence>
<feature type="domain" description="Phage capsid-like C-terminal" evidence="2">
    <location>
        <begin position="7"/>
        <end position="61"/>
    </location>
</feature>
<sequence>MGKFPYRRSPKARFMFSDTTLAAIRKLKDGDGNYLWQLGDVKVGAPDTLLGQRYSINDDMAGR</sequence>
<dbReference type="InterPro" id="IPR024455">
    <property type="entry name" value="Phage_capsid"/>
</dbReference>
<comment type="subcellular location">
    <subcellularLocation>
        <location evidence="1">Virion</location>
    </subcellularLocation>
</comment>